<feature type="compositionally biased region" description="Low complexity" evidence="1">
    <location>
        <begin position="18"/>
        <end position="49"/>
    </location>
</feature>
<evidence type="ECO:0000256" key="1">
    <source>
        <dbReference type="SAM" id="MobiDB-lite"/>
    </source>
</evidence>
<name>A0A6F8YGR4_9ACTN</name>
<accession>A0A6F8YGR4</accession>
<keyword evidence="3" id="KW-1185">Reference proteome</keyword>
<gene>
    <name evidence="2" type="ORF">Psuf_025460</name>
</gene>
<evidence type="ECO:0000313" key="3">
    <source>
        <dbReference type="Proteomes" id="UP000503011"/>
    </source>
</evidence>
<dbReference type="AlphaFoldDB" id="A0A6F8YGR4"/>
<dbReference type="Gene3D" id="3.40.1000.10">
    <property type="entry name" value="Mog1/PsbP, alpha/beta/alpha sandwich"/>
    <property type="match status" value="1"/>
</dbReference>
<reference evidence="2 3" key="2">
    <citation type="submission" date="2020-03" db="EMBL/GenBank/DDBJ databases">
        <authorList>
            <person name="Ichikawa N."/>
            <person name="Kimura A."/>
            <person name="Kitahashi Y."/>
            <person name="Uohara A."/>
        </authorList>
    </citation>
    <scope>NUCLEOTIDE SEQUENCE [LARGE SCALE GENOMIC DNA]</scope>
    <source>
        <strain evidence="2 3">NBRC 105367</strain>
    </source>
</reference>
<protein>
    <recommendedName>
        <fullName evidence="4">Serine/threonine protein kinase</fullName>
    </recommendedName>
</protein>
<dbReference type="EMBL" id="AP022871">
    <property type="protein sequence ID" value="BCB85233.1"/>
    <property type="molecule type" value="Genomic_DNA"/>
</dbReference>
<dbReference type="KEGG" id="psuu:Psuf_025460"/>
<dbReference type="Proteomes" id="UP000503011">
    <property type="component" value="Chromosome"/>
</dbReference>
<proteinExistence type="predicted"/>
<feature type="region of interest" description="Disordered" evidence="1">
    <location>
        <begin position="11"/>
        <end position="63"/>
    </location>
</feature>
<sequence>MLVLAFALNRGGGEGDSPTNAGATTGQAPAPTSAAPAPTTAAADPTPTTAAPPTPSATTGGAALPAGWRMYTDRTGFSIAVPEGWATSREGTMVFFRERGGEGRVLGVDQTNEPKPDPVADWTAQERVRRGNYNAYQRVKIAAVDYFDKAADWEWTYTSRNGNRLHVVNRGFITSPNQAYGIYWSTLDSTWEANQENFALVVESFRPARD</sequence>
<organism evidence="2 3">
    <name type="scientific">Phytohabitans suffuscus</name>
    <dbReference type="NCBI Taxonomy" id="624315"/>
    <lineage>
        <taxon>Bacteria</taxon>
        <taxon>Bacillati</taxon>
        <taxon>Actinomycetota</taxon>
        <taxon>Actinomycetes</taxon>
        <taxon>Micromonosporales</taxon>
        <taxon>Micromonosporaceae</taxon>
    </lineage>
</organism>
<evidence type="ECO:0000313" key="2">
    <source>
        <dbReference type="EMBL" id="BCB85233.1"/>
    </source>
</evidence>
<evidence type="ECO:0008006" key="4">
    <source>
        <dbReference type="Google" id="ProtNLM"/>
    </source>
</evidence>
<reference evidence="2 3" key="1">
    <citation type="submission" date="2020-03" db="EMBL/GenBank/DDBJ databases">
        <title>Whole genome shotgun sequence of Phytohabitans suffuscus NBRC 105367.</title>
        <authorList>
            <person name="Komaki H."/>
            <person name="Tamura T."/>
        </authorList>
    </citation>
    <scope>NUCLEOTIDE SEQUENCE [LARGE SCALE GENOMIC DNA]</scope>
    <source>
        <strain evidence="2 3">NBRC 105367</strain>
    </source>
</reference>